<evidence type="ECO:0000256" key="7">
    <source>
        <dbReference type="ARBA" id="ARBA00022777"/>
    </source>
</evidence>
<keyword evidence="16" id="KW-1185">Reference proteome</keyword>
<dbReference type="PANTHER" id="PTHR24348:SF22">
    <property type="entry name" value="NON-SPECIFIC SERINE_THREONINE PROTEIN KINASE"/>
    <property type="match status" value="1"/>
</dbReference>
<evidence type="ECO:0000256" key="1">
    <source>
        <dbReference type="ARBA" id="ARBA00004623"/>
    </source>
</evidence>
<comment type="catalytic activity">
    <reaction evidence="12">
        <text>L-threonyl-[protein] + ATP = O-phospho-L-threonyl-[protein] + ADP + H(+)</text>
        <dbReference type="Rhea" id="RHEA:46608"/>
        <dbReference type="Rhea" id="RHEA-COMP:11060"/>
        <dbReference type="Rhea" id="RHEA-COMP:11605"/>
        <dbReference type="ChEBI" id="CHEBI:15378"/>
        <dbReference type="ChEBI" id="CHEBI:30013"/>
        <dbReference type="ChEBI" id="CHEBI:30616"/>
        <dbReference type="ChEBI" id="CHEBI:61977"/>
        <dbReference type="ChEBI" id="CHEBI:456216"/>
        <dbReference type="EC" id="2.7.11.1"/>
    </reaction>
</comment>
<gene>
    <name evidence="15" type="ORF">QR685DRAFT_436133</name>
</gene>
<comment type="catalytic activity">
    <reaction evidence="13">
        <text>L-seryl-[protein] + ATP = O-phospho-L-seryl-[protein] + ADP + H(+)</text>
        <dbReference type="Rhea" id="RHEA:17989"/>
        <dbReference type="Rhea" id="RHEA-COMP:9863"/>
        <dbReference type="Rhea" id="RHEA-COMP:11604"/>
        <dbReference type="ChEBI" id="CHEBI:15378"/>
        <dbReference type="ChEBI" id="CHEBI:29999"/>
        <dbReference type="ChEBI" id="CHEBI:30616"/>
        <dbReference type="ChEBI" id="CHEBI:83421"/>
        <dbReference type="ChEBI" id="CHEBI:456216"/>
        <dbReference type="EC" id="2.7.11.1"/>
    </reaction>
</comment>
<evidence type="ECO:0000256" key="6">
    <source>
        <dbReference type="ARBA" id="ARBA00022741"/>
    </source>
</evidence>
<dbReference type="Proteomes" id="UP001451303">
    <property type="component" value="Unassembled WGS sequence"/>
</dbReference>
<evidence type="ECO:0000256" key="11">
    <source>
        <dbReference type="ARBA" id="ARBA00030237"/>
    </source>
</evidence>
<dbReference type="SMART" id="SM00220">
    <property type="entry name" value="S_TKc"/>
    <property type="match status" value="1"/>
</dbReference>
<comment type="caution">
    <text evidence="15">The sequence shown here is derived from an EMBL/GenBank/DDBJ whole genome shotgun (WGS) entry which is preliminary data.</text>
</comment>
<dbReference type="InterPro" id="IPR011009">
    <property type="entry name" value="Kinase-like_dom_sf"/>
</dbReference>
<evidence type="ECO:0000256" key="12">
    <source>
        <dbReference type="ARBA" id="ARBA00047899"/>
    </source>
</evidence>
<feature type="non-terminal residue" evidence="15">
    <location>
        <position position="1"/>
    </location>
</feature>
<dbReference type="PROSITE" id="PS50011">
    <property type="entry name" value="PROTEIN_KINASE_DOM"/>
    <property type="match status" value="1"/>
</dbReference>
<accession>A0ABR3DPV2</accession>
<keyword evidence="6" id="KW-0547">Nucleotide-binding</keyword>
<evidence type="ECO:0000313" key="16">
    <source>
        <dbReference type="Proteomes" id="UP001451303"/>
    </source>
</evidence>
<dbReference type="InterPro" id="IPR000719">
    <property type="entry name" value="Prot_kinase_dom"/>
</dbReference>
<comment type="subcellular location">
    <subcellularLocation>
        <location evidence="1">Preautophagosomal structure membrane</location>
        <topology evidence="1">Peripheral membrane protein</topology>
    </subcellularLocation>
</comment>
<feature type="domain" description="Protein kinase" evidence="14">
    <location>
        <begin position="1"/>
        <end position="266"/>
    </location>
</feature>
<dbReference type="Pfam" id="PF00069">
    <property type="entry name" value="Pkinase"/>
    <property type="match status" value="1"/>
</dbReference>
<evidence type="ECO:0000256" key="2">
    <source>
        <dbReference type="ARBA" id="ARBA00012513"/>
    </source>
</evidence>
<evidence type="ECO:0000256" key="4">
    <source>
        <dbReference type="ARBA" id="ARBA00022527"/>
    </source>
</evidence>
<protein>
    <recommendedName>
        <fullName evidence="2">non-specific serine/threonine protein kinase</fullName>
        <ecNumber evidence="2">2.7.11.1</ecNumber>
    </recommendedName>
    <alternativeName>
        <fullName evidence="11">Autophagy-related protein 1</fullName>
    </alternativeName>
</protein>
<proteinExistence type="predicted"/>
<keyword evidence="5" id="KW-0808">Transferase</keyword>
<evidence type="ECO:0000256" key="13">
    <source>
        <dbReference type="ARBA" id="ARBA00048679"/>
    </source>
</evidence>
<evidence type="ECO:0000256" key="10">
    <source>
        <dbReference type="ARBA" id="ARBA00023006"/>
    </source>
</evidence>
<keyword evidence="10" id="KW-0072">Autophagy</keyword>
<evidence type="ECO:0000256" key="9">
    <source>
        <dbReference type="ARBA" id="ARBA00022927"/>
    </source>
</evidence>
<dbReference type="SUPFAM" id="SSF56112">
    <property type="entry name" value="Protein kinase-like (PK-like)"/>
    <property type="match status" value="1"/>
</dbReference>
<dbReference type="PANTHER" id="PTHR24348">
    <property type="entry name" value="SERINE/THREONINE-PROTEIN KINASE UNC-51-RELATED"/>
    <property type="match status" value="1"/>
</dbReference>
<evidence type="ECO:0000259" key="14">
    <source>
        <dbReference type="PROSITE" id="PS50011"/>
    </source>
</evidence>
<dbReference type="EC" id="2.7.11.1" evidence="2"/>
<keyword evidence="3" id="KW-0813">Transport</keyword>
<keyword evidence="7" id="KW-0418">Kinase</keyword>
<keyword evidence="4" id="KW-0723">Serine/threonine-protein kinase</keyword>
<evidence type="ECO:0000313" key="15">
    <source>
        <dbReference type="EMBL" id="KAL0473856.1"/>
    </source>
</evidence>
<keyword evidence="8" id="KW-0067">ATP-binding</keyword>
<dbReference type="PROSITE" id="PS00108">
    <property type="entry name" value="PROTEIN_KINASE_ST"/>
    <property type="match status" value="1"/>
</dbReference>
<keyword evidence="9" id="KW-0653">Protein transport</keyword>
<dbReference type="InterPro" id="IPR008271">
    <property type="entry name" value="Ser/Thr_kinase_AS"/>
</dbReference>
<name>A0ABR3DPV2_NEUIN</name>
<evidence type="ECO:0000256" key="5">
    <source>
        <dbReference type="ARBA" id="ARBA00022679"/>
    </source>
</evidence>
<dbReference type="Gene3D" id="1.10.510.10">
    <property type="entry name" value="Transferase(Phosphotransferase) domain 1"/>
    <property type="match status" value="1"/>
</dbReference>
<sequence>WQAVERLGEGTCGEVWKEQYCSPVSGTSPNIFRAVKHIPKRKGSSAKASKREIKALTTFSNRSVIEYQQHFIQILGWFEDETHWCIAMEFVEHGNLQQHINRECIPEPEAALITSQIAQALLYMHTKKLVHRDLKPLNILVVHSGPEWHVKVGDFGITRDLSETRTATHHIGTFSYMAPEVWDTSQRYTFDIDVWALGAIAFCMRTGSPPFPNPTTLGHYQNDPTSFPIQGLRSSSQPCRGFILDSMAAIPQERLTITEVLGHHWLCRNKKPVKR</sequence>
<dbReference type="InterPro" id="IPR045269">
    <property type="entry name" value="Atg1-like"/>
</dbReference>
<dbReference type="EMBL" id="JAVLET010000002">
    <property type="protein sequence ID" value="KAL0473856.1"/>
    <property type="molecule type" value="Genomic_DNA"/>
</dbReference>
<reference evidence="15 16" key="1">
    <citation type="submission" date="2023-09" db="EMBL/GenBank/DDBJ databases">
        <title>Multi-omics analysis of a traditional fermented food reveals byproduct-associated fungal strains for waste-to-food upcycling.</title>
        <authorList>
            <consortium name="Lawrence Berkeley National Laboratory"/>
            <person name="Rekdal V.M."/>
            <person name="Villalobos-Escobedo J.M."/>
            <person name="Rodriguez-Valeron N."/>
            <person name="Garcia M.O."/>
            <person name="Vasquez D.P."/>
            <person name="Damayanti I."/>
            <person name="Sorensen P.M."/>
            <person name="Baidoo E.E."/>
            <person name="De Carvalho A.C."/>
            <person name="Riley R."/>
            <person name="Lipzen A."/>
            <person name="He G."/>
            <person name="Yan M."/>
            <person name="Haridas S."/>
            <person name="Daum C."/>
            <person name="Yoshinaga Y."/>
            <person name="Ng V."/>
            <person name="Grigoriev I.V."/>
            <person name="Munk R."/>
            <person name="Nuraida L."/>
            <person name="Wijaya C.H."/>
            <person name="Morales P.-C."/>
            <person name="Keasling J.D."/>
        </authorList>
    </citation>
    <scope>NUCLEOTIDE SEQUENCE [LARGE SCALE GENOMIC DNA]</scope>
    <source>
        <strain evidence="15 16">FGSC 2613</strain>
    </source>
</reference>
<organism evidence="15 16">
    <name type="scientific">Neurospora intermedia</name>
    <dbReference type="NCBI Taxonomy" id="5142"/>
    <lineage>
        <taxon>Eukaryota</taxon>
        <taxon>Fungi</taxon>
        <taxon>Dikarya</taxon>
        <taxon>Ascomycota</taxon>
        <taxon>Pezizomycotina</taxon>
        <taxon>Sordariomycetes</taxon>
        <taxon>Sordariomycetidae</taxon>
        <taxon>Sordariales</taxon>
        <taxon>Sordariaceae</taxon>
        <taxon>Neurospora</taxon>
    </lineage>
</organism>
<evidence type="ECO:0000256" key="8">
    <source>
        <dbReference type="ARBA" id="ARBA00022840"/>
    </source>
</evidence>
<evidence type="ECO:0000256" key="3">
    <source>
        <dbReference type="ARBA" id="ARBA00022448"/>
    </source>
</evidence>